<dbReference type="Pfam" id="PF16819">
    <property type="entry name" value="DUF5074"/>
    <property type="match status" value="1"/>
</dbReference>
<evidence type="ECO:0008006" key="4">
    <source>
        <dbReference type="Google" id="ProtNLM"/>
    </source>
</evidence>
<comment type="caution">
    <text evidence="2">The sequence shown here is derived from an EMBL/GenBank/DDBJ whole genome shotgun (WGS) entry which is preliminary data.</text>
</comment>
<proteinExistence type="predicted"/>
<dbReference type="InterPro" id="IPR011048">
    <property type="entry name" value="Haem_d1_sf"/>
</dbReference>
<dbReference type="Proteomes" id="UP000610456">
    <property type="component" value="Unassembled WGS sequence"/>
</dbReference>
<dbReference type="RefSeq" id="WP_189604164.1">
    <property type="nucleotide sequence ID" value="NZ_BMXB01000004.1"/>
</dbReference>
<evidence type="ECO:0000313" key="3">
    <source>
        <dbReference type="Proteomes" id="UP000610456"/>
    </source>
</evidence>
<keyword evidence="3" id="KW-1185">Reference proteome</keyword>
<dbReference type="EMBL" id="BMXB01000004">
    <property type="protein sequence ID" value="GHA34942.1"/>
    <property type="molecule type" value="Genomic_DNA"/>
</dbReference>
<dbReference type="PANTHER" id="PTHR47197">
    <property type="entry name" value="PROTEIN NIRF"/>
    <property type="match status" value="1"/>
</dbReference>
<name>A0A918VXR4_9FLAO</name>
<feature type="chain" id="PRO_5036918387" description="Quinoprotein amine dehydrogenase" evidence="1">
    <location>
        <begin position="24"/>
        <end position="346"/>
    </location>
</feature>
<accession>A0A918VXR4</accession>
<dbReference type="Gene3D" id="2.130.10.10">
    <property type="entry name" value="YVTN repeat-like/Quinoprotein amine dehydrogenase"/>
    <property type="match status" value="1"/>
</dbReference>
<reference evidence="2" key="1">
    <citation type="journal article" date="2014" name="Int. J. Syst. Evol. Microbiol.">
        <title>Complete genome sequence of Corynebacterium casei LMG S-19264T (=DSM 44701T), isolated from a smear-ripened cheese.</title>
        <authorList>
            <consortium name="US DOE Joint Genome Institute (JGI-PGF)"/>
            <person name="Walter F."/>
            <person name="Albersmeier A."/>
            <person name="Kalinowski J."/>
            <person name="Ruckert C."/>
        </authorList>
    </citation>
    <scope>NUCLEOTIDE SEQUENCE</scope>
    <source>
        <strain evidence="2">KCTC 12719</strain>
    </source>
</reference>
<sequence length="346" mass="38035">MKISKLFLFGVLGAFLLNSCSSDDDTNIPEPTPESDYSNGIFVVNEGSFSGSGTITYISNDLQMVENDIYSKVNDGDDLGAFAQSIFFHDDLAFVISNGSNLITVVDRNTFELVGKVDSGLQVPYYGAVVDGKVYVTNLADFMDNKDDYIAVIDVESLEVEETILINDFGDNLIEEDGLLYIPSYSSGTLNVFNPSSANVEKVIPVGAGFNSLEIDDNTLYALTSEKLLELDLSTSEIISEIEFPEELSGARNLRIEDEQYYYTIGNAVYVTDITAAEPTETALLEYQSNSQYGKTYGFAVKDDRIYIGDGGDFESNSFVEIYTVEGELLEKINVGIAPNGFYFND</sequence>
<reference evidence="2" key="2">
    <citation type="submission" date="2020-09" db="EMBL/GenBank/DDBJ databases">
        <authorList>
            <person name="Sun Q."/>
            <person name="Kim S."/>
        </authorList>
    </citation>
    <scope>NUCLEOTIDE SEQUENCE</scope>
    <source>
        <strain evidence="2">KCTC 12719</strain>
    </source>
</reference>
<dbReference type="PANTHER" id="PTHR47197:SF3">
    <property type="entry name" value="DIHYDRO-HEME D1 DEHYDROGENASE"/>
    <property type="match status" value="1"/>
</dbReference>
<organism evidence="2 3">
    <name type="scientific">Salinimicrobium marinum</name>
    <dbReference type="NCBI Taxonomy" id="680283"/>
    <lineage>
        <taxon>Bacteria</taxon>
        <taxon>Pseudomonadati</taxon>
        <taxon>Bacteroidota</taxon>
        <taxon>Flavobacteriia</taxon>
        <taxon>Flavobacteriales</taxon>
        <taxon>Flavobacteriaceae</taxon>
        <taxon>Salinimicrobium</taxon>
    </lineage>
</organism>
<evidence type="ECO:0000313" key="2">
    <source>
        <dbReference type="EMBL" id="GHA34942.1"/>
    </source>
</evidence>
<gene>
    <name evidence="2" type="ORF">GCM10007103_15600</name>
</gene>
<dbReference type="InterPro" id="IPR031815">
    <property type="entry name" value="DUF5074"/>
</dbReference>
<feature type="signal peptide" evidence="1">
    <location>
        <begin position="1"/>
        <end position="23"/>
    </location>
</feature>
<dbReference type="AlphaFoldDB" id="A0A918VXR4"/>
<evidence type="ECO:0000256" key="1">
    <source>
        <dbReference type="SAM" id="SignalP"/>
    </source>
</evidence>
<keyword evidence="1" id="KW-0732">Signal</keyword>
<protein>
    <recommendedName>
        <fullName evidence="4">Quinoprotein amine dehydrogenase</fullName>
    </recommendedName>
</protein>
<dbReference type="SUPFAM" id="SSF51004">
    <property type="entry name" value="C-terminal (heme d1) domain of cytochrome cd1-nitrite reductase"/>
    <property type="match status" value="1"/>
</dbReference>
<dbReference type="InterPro" id="IPR015943">
    <property type="entry name" value="WD40/YVTN_repeat-like_dom_sf"/>
</dbReference>
<dbReference type="InterPro" id="IPR051200">
    <property type="entry name" value="Host-pathogen_enzymatic-act"/>
</dbReference>